<sequence>MARLISIILCALLLVFPTPVSALEDGTGGGGGPGVPLCLDSVTLADGAEMTDTNTTFVLQYSHNVADASIRSNNRTAISVTTISGIPVQADISFSDTFALPYRQQVYVKPLGMEMNTTYVITIGPSFMSRNGYVTGTLDTLTFTTGNNTITKTSTVVEAPPAADTGGSQDSGTVDSAGNATGSSASAGQTGEAAENESANETSITENATGEPAADTEKTQEMTETVIQITGTEESAVPMESAEETVPVSRTSNLKPGKVTEGKSGGIAIIMVTATGLALYGTVTAIRRRRY</sequence>
<evidence type="ECO:0000256" key="3">
    <source>
        <dbReference type="SAM" id="SignalP"/>
    </source>
</evidence>
<dbReference type="AlphaFoldDB" id="A0A1M6K6C7"/>
<protein>
    <recommendedName>
        <fullName evidence="6">SbsA Ig-like domain-containing protein</fullName>
    </recommendedName>
</protein>
<feature type="signal peptide" evidence="3">
    <location>
        <begin position="1"/>
        <end position="22"/>
    </location>
</feature>
<proteinExistence type="predicted"/>
<dbReference type="EMBL" id="FQYT01000025">
    <property type="protein sequence ID" value="SHJ54518.1"/>
    <property type="molecule type" value="Genomic_DNA"/>
</dbReference>
<keyword evidence="2" id="KW-1133">Transmembrane helix</keyword>
<dbReference type="STRING" id="1122934.SAMN02745691_02135"/>
<dbReference type="Proteomes" id="UP000184342">
    <property type="component" value="Unassembled WGS sequence"/>
</dbReference>
<accession>A0A1M6K6C7</accession>
<feature type="compositionally biased region" description="Polar residues" evidence="1">
    <location>
        <begin position="222"/>
        <end position="233"/>
    </location>
</feature>
<feature type="region of interest" description="Disordered" evidence="1">
    <location>
        <begin position="152"/>
        <end position="262"/>
    </location>
</feature>
<keyword evidence="2" id="KW-0472">Membrane</keyword>
<keyword evidence="3" id="KW-0732">Signal</keyword>
<gene>
    <name evidence="4" type="ORF">SAMN02745691_02135</name>
</gene>
<evidence type="ECO:0000313" key="5">
    <source>
        <dbReference type="Proteomes" id="UP000184342"/>
    </source>
</evidence>
<dbReference type="RefSeq" id="WP_073994397.1">
    <property type="nucleotide sequence ID" value="NZ_FQYT01000025.1"/>
</dbReference>
<reference evidence="4 5" key="1">
    <citation type="submission" date="2016-11" db="EMBL/GenBank/DDBJ databases">
        <authorList>
            <person name="Jaros S."/>
            <person name="Januszkiewicz K."/>
            <person name="Wedrychowicz H."/>
        </authorList>
    </citation>
    <scope>NUCLEOTIDE SEQUENCE [LARGE SCALE GENOMIC DNA]</scope>
    <source>
        <strain evidence="4 5">DSM 15970</strain>
    </source>
</reference>
<feature type="compositionally biased region" description="Low complexity" evidence="1">
    <location>
        <begin position="176"/>
        <end position="201"/>
    </location>
</feature>
<evidence type="ECO:0000256" key="2">
    <source>
        <dbReference type="SAM" id="Phobius"/>
    </source>
</evidence>
<evidence type="ECO:0008006" key="6">
    <source>
        <dbReference type="Google" id="ProtNLM"/>
    </source>
</evidence>
<evidence type="ECO:0000256" key="1">
    <source>
        <dbReference type="SAM" id="MobiDB-lite"/>
    </source>
</evidence>
<feature type="transmembrane region" description="Helical" evidence="2">
    <location>
        <begin position="265"/>
        <end position="286"/>
    </location>
</feature>
<name>A0A1M6K6C7_9FIRM</name>
<organism evidence="4 5">
    <name type="scientific">Parasporobacterium paucivorans DSM 15970</name>
    <dbReference type="NCBI Taxonomy" id="1122934"/>
    <lineage>
        <taxon>Bacteria</taxon>
        <taxon>Bacillati</taxon>
        <taxon>Bacillota</taxon>
        <taxon>Clostridia</taxon>
        <taxon>Lachnospirales</taxon>
        <taxon>Lachnospiraceae</taxon>
        <taxon>Parasporobacterium</taxon>
    </lineage>
</organism>
<keyword evidence="2" id="KW-0812">Transmembrane</keyword>
<feature type="chain" id="PRO_5012115964" description="SbsA Ig-like domain-containing protein" evidence="3">
    <location>
        <begin position="23"/>
        <end position="291"/>
    </location>
</feature>
<evidence type="ECO:0000313" key="4">
    <source>
        <dbReference type="EMBL" id="SHJ54518.1"/>
    </source>
</evidence>
<keyword evidence="5" id="KW-1185">Reference proteome</keyword>